<evidence type="ECO:0000256" key="1">
    <source>
        <dbReference type="ARBA" id="ARBA00004477"/>
    </source>
</evidence>
<dbReference type="AlphaFoldDB" id="A0A316V0R3"/>
<sequence length="74" mass="7718">MEGLEQLTLTTLTNLPVACAAIYVTVVLLGAPVMSDITATLQLSLGVGLVVALPLLNVLPADLAEWARVVGTFR</sequence>
<feature type="transmembrane region" description="Helical" evidence="8">
    <location>
        <begin position="39"/>
        <end position="59"/>
    </location>
</feature>
<dbReference type="UniPathway" id="UPA00196"/>
<protein>
    <submittedName>
        <fullName evidence="9">Uncharacterized protein</fullName>
    </submittedName>
</protein>
<name>A0A316V0R3_9BASI</name>
<keyword evidence="4 8" id="KW-0812">Transmembrane</keyword>
<reference evidence="9 10" key="1">
    <citation type="journal article" date="2018" name="Mol. Biol. Evol.">
        <title>Broad Genomic Sampling Reveals a Smut Pathogenic Ancestry of the Fungal Clade Ustilaginomycotina.</title>
        <authorList>
            <person name="Kijpornyongpan T."/>
            <person name="Mondo S.J."/>
            <person name="Barry K."/>
            <person name="Sandor L."/>
            <person name="Lee J."/>
            <person name="Lipzen A."/>
            <person name="Pangilinan J."/>
            <person name="LaButti K."/>
            <person name="Hainaut M."/>
            <person name="Henrissat B."/>
            <person name="Grigoriev I.V."/>
            <person name="Spatafora J.W."/>
            <person name="Aime M.C."/>
        </authorList>
    </citation>
    <scope>NUCLEOTIDE SEQUENCE [LARGE SCALE GENOMIC DNA]</scope>
    <source>
        <strain evidence="9 10">MCA 5214</strain>
    </source>
</reference>
<comment type="subcellular location">
    <subcellularLocation>
        <location evidence="1">Endoplasmic reticulum membrane</location>
        <topology evidence="1">Multi-pass membrane protein</topology>
    </subcellularLocation>
</comment>
<dbReference type="GO" id="GO:0005789">
    <property type="term" value="C:endoplasmic reticulum membrane"/>
    <property type="evidence" value="ECO:0007669"/>
    <property type="project" value="UniProtKB-SubCell"/>
</dbReference>
<dbReference type="Proteomes" id="UP000245884">
    <property type="component" value="Unassembled WGS sequence"/>
</dbReference>
<keyword evidence="5" id="KW-0256">Endoplasmic reticulum</keyword>
<dbReference type="RefSeq" id="XP_025365200.1">
    <property type="nucleotide sequence ID" value="XM_025505135.1"/>
</dbReference>
<keyword evidence="10" id="KW-1185">Reference proteome</keyword>
<dbReference type="EMBL" id="KZ819662">
    <property type="protein sequence ID" value="PWN30588.1"/>
    <property type="molecule type" value="Genomic_DNA"/>
</dbReference>
<evidence type="ECO:0000256" key="2">
    <source>
        <dbReference type="ARBA" id="ARBA00004687"/>
    </source>
</evidence>
<keyword evidence="6 8" id="KW-1133">Transmembrane helix</keyword>
<keyword evidence="7 8" id="KW-0472">Membrane</keyword>
<evidence type="ECO:0000313" key="10">
    <source>
        <dbReference type="Proteomes" id="UP000245884"/>
    </source>
</evidence>
<dbReference type="InterPro" id="IPR009580">
    <property type="entry name" value="GPI_biosynthesis_protein_Pig-F"/>
</dbReference>
<proteinExistence type="predicted"/>
<feature type="transmembrane region" description="Helical" evidence="8">
    <location>
        <begin position="12"/>
        <end position="33"/>
    </location>
</feature>
<gene>
    <name evidence="9" type="ORF">BDZ90DRAFT_229603</name>
</gene>
<comment type="pathway">
    <text evidence="2">Glycolipid biosynthesis; glycosylphosphatidylinositol-anchor biosynthesis.</text>
</comment>
<evidence type="ECO:0000313" key="9">
    <source>
        <dbReference type="EMBL" id="PWN30588.1"/>
    </source>
</evidence>
<evidence type="ECO:0000256" key="6">
    <source>
        <dbReference type="ARBA" id="ARBA00022989"/>
    </source>
</evidence>
<dbReference type="GO" id="GO:0006506">
    <property type="term" value="P:GPI anchor biosynthetic process"/>
    <property type="evidence" value="ECO:0007669"/>
    <property type="project" value="UniProtKB-UniPathway"/>
</dbReference>
<evidence type="ECO:0000256" key="4">
    <source>
        <dbReference type="ARBA" id="ARBA00022692"/>
    </source>
</evidence>
<keyword evidence="3" id="KW-0337">GPI-anchor biosynthesis</keyword>
<dbReference type="Pfam" id="PF06699">
    <property type="entry name" value="PIG-F"/>
    <property type="match status" value="1"/>
</dbReference>
<evidence type="ECO:0000256" key="8">
    <source>
        <dbReference type="SAM" id="Phobius"/>
    </source>
</evidence>
<accession>A0A316V0R3</accession>
<dbReference type="GeneID" id="37026958"/>
<organism evidence="9 10">
    <name type="scientific">Jaminaea rosea</name>
    <dbReference type="NCBI Taxonomy" id="1569628"/>
    <lineage>
        <taxon>Eukaryota</taxon>
        <taxon>Fungi</taxon>
        <taxon>Dikarya</taxon>
        <taxon>Basidiomycota</taxon>
        <taxon>Ustilaginomycotina</taxon>
        <taxon>Exobasidiomycetes</taxon>
        <taxon>Microstromatales</taxon>
        <taxon>Microstromatales incertae sedis</taxon>
        <taxon>Jaminaea</taxon>
    </lineage>
</organism>
<evidence type="ECO:0000256" key="7">
    <source>
        <dbReference type="ARBA" id="ARBA00023136"/>
    </source>
</evidence>
<evidence type="ECO:0000256" key="3">
    <source>
        <dbReference type="ARBA" id="ARBA00022502"/>
    </source>
</evidence>
<evidence type="ECO:0000256" key="5">
    <source>
        <dbReference type="ARBA" id="ARBA00022824"/>
    </source>
</evidence>